<evidence type="ECO:0000256" key="2">
    <source>
        <dbReference type="ARBA" id="ARBA00005560"/>
    </source>
</evidence>
<dbReference type="Pfam" id="PF00352">
    <property type="entry name" value="TBP"/>
    <property type="match status" value="2"/>
</dbReference>
<gene>
    <name evidence="10" type="ORF">LAZ67_14002561</name>
</gene>
<evidence type="ECO:0000256" key="1">
    <source>
        <dbReference type="ARBA" id="ARBA00004123"/>
    </source>
</evidence>
<reference evidence="10 11" key="1">
    <citation type="submission" date="2022-01" db="EMBL/GenBank/DDBJ databases">
        <title>A chromosomal length assembly of Cordylochernes scorpioides.</title>
        <authorList>
            <person name="Zeh D."/>
            <person name="Zeh J."/>
        </authorList>
    </citation>
    <scope>NUCLEOTIDE SEQUENCE [LARGE SCALE GENOMIC DNA]</scope>
    <source>
        <strain evidence="10">IN4F17</strain>
        <tissue evidence="10">Whole Body</tissue>
    </source>
</reference>
<evidence type="ECO:0000256" key="9">
    <source>
        <dbReference type="SAM" id="MobiDB-lite"/>
    </source>
</evidence>
<keyword evidence="4" id="KW-0238">DNA-binding</keyword>
<accession>A0ABY6L853</accession>
<dbReference type="InterPro" id="IPR000814">
    <property type="entry name" value="TBP"/>
</dbReference>
<dbReference type="EMBL" id="CP092876">
    <property type="protein sequence ID" value="UYV76954.1"/>
    <property type="molecule type" value="Genomic_DNA"/>
</dbReference>
<dbReference type="Proteomes" id="UP001235939">
    <property type="component" value="Chromosome 14"/>
</dbReference>
<evidence type="ECO:0000256" key="8">
    <source>
        <dbReference type="ARBA" id="ARBA00033173"/>
    </source>
</evidence>
<dbReference type="PRINTS" id="PR00686">
    <property type="entry name" value="TIFACTORIID"/>
</dbReference>
<dbReference type="SUPFAM" id="SSF55945">
    <property type="entry name" value="TATA-box binding protein-like"/>
    <property type="match status" value="2"/>
</dbReference>
<name>A0ABY6L853_9ARAC</name>
<proteinExistence type="inferred from homology"/>
<dbReference type="InterPro" id="IPR015445">
    <property type="entry name" value="TBP-like"/>
</dbReference>
<evidence type="ECO:0000256" key="4">
    <source>
        <dbReference type="ARBA" id="ARBA00023125"/>
    </source>
</evidence>
<feature type="compositionally biased region" description="Acidic residues" evidence="9">
    <location>
        <begin position="286"/>
        <end position="298"/>
    </location>
</feature>
<evidence type="ECO:0000313" key="11">
    <source>
        <dbReference type="Proteomes" id="UP001235939"/>
    </source>
</evidence>
<evidence type="ECO:0000256" key="7">
    <source>
        <dbReference type="ARBA" id="ARBA00023474"/>
    </source>
</evidence>
<keyword evidence="6" id="KW-0539">Nucleus</keyword>
<evidence type="ECO:0000256" key="5">
    <source>
        <dbReference type="ARBA" id="ARBA00023163"/>
    </source>
</evidence>
<dbReference type="PANTHER" id="PTHR10126">
    <property type="entry name" value="TATA-BOX BINDING PROTEIN"/>
    <property type="match status" value="1"/>
</dbReference>
<sequence>MVQAMIIMVGRSRRLLLLSYFLVPIIYNTNCALSRLKITYELLYLDWDLQTFDLKFLSYGDQQHHATEAEDPTVDIIISNVVCTFSVRCHLDLHKIALSGSNVEYRRENGMLTMKLRKPYTTASIWSSGKITCTGATSEDCAKLAARKFCRILQKMGHNVKFANYRVVNVLGTCSMPFDIRLPAFAEKHSQISSYEPELHPGITFKVKEFGATLKIFSTGSITITAPSVSKVQSAVEHIFPLVYEFQKPKAPKPQEVIYPSSQRSHHNHRGGGGGGGGFTHHQDFMEEEEEEEYEDFGSENSWH</sequence>
<comment type="similarity">
    <text evidence="2">Belongs to the TBP family.</text>
</comment>
<organism evidence="10 11">
    <name type="scientific">Cordylochernes scorpioides</name>
    <dbReference type="NCBI Taxonomy" id="51811"/>
    <lineage>
        <taxon>Eukaryota</taxon>
        <taxon>Metazoa</taxon>
        <taxon>Ecdysozoa</taxon>
        <taxon>Arthropoda</taxon>
        <taxon>Chelicerata</taxon>
        <taxon>Arachnida</taxon>
        <taxon>Pseudoscorpiones</taxon>
        <taxon>Cheliferoidea</taxon>
        <taxon>Chernetidae</taxon>
        <taxon>Cordylochernes</taxon>
    </lineage>
</organism>
<evidence type="ECO:0000256" key="6">
    <source>
        <dbReference type="ARBA" id="ARBA00023242"/>
    </source>
</evidence>
<dbReference type="Gene3D" id="3.30.310.10">
    <property type="entry name" value="TATA-Binding Protein"/>
    <property type="match status" value="2"/>
</dbReference>
<keyword evidence="11" id="KW-1185">Reference proteome</keyword>
<evidence type="ECO:0000256" key="3">
    <source>
        <dbReference type="ARBA" id="ARBA00023015"/>
    </source>
</evidence>
<comment type="subcellular location">
    <subcellularLocation>
        <location evidence="1">Nucleus</location>
    </subcellularLocation>
</comment>
<dbReference type="CDD" id="cd04517">
    <property type="entry name" value="TLF"/>
    <property type="match status" value="1"/>
</dbReference>
<keyword evidence="5" id="KW-0804">Transcription</keyword>
<dbReference type="InterPro" id="IPR012295">
    <property type="entry name" value="TBP_dom_sf"/>
</dbReference>
<evidence type="ECO:0000313" key="10">
    <source>
        <dbReference type="EMBL" id="UYV76954.1"/>
    </source>
</evidence>
<protein>
    <recommendedName>
        <fullName evidence="7">TATA box-binding protein-like 1</fullName>
    </recommendedName>
    <alternativeName>
        <fullName evidence="8">TBP-like factor</fullName>
    </alternativeName>
</protein>
<feature type="region of interest" description="Disordered" evidence="9">
    <location>
        <begin position="254"/>
        <end position="304"/>
    </location>
</feature>
<keyword evidence="3" id="KW-0805">Transcription regulation</keyword>